<comment type="catalytic activity">
    <reaction evidence="1">
        <text>ATP + protein L-histidine = ADP + protein N-phospho-L-histidine.</text>
        <dbReference type="EC" id="2.7.13.3"/>
    </reaction>
</comment>
<dbReference type="CDD" id="cd00156">
    <property type="entry name" value="REC"/>
    <property type="match status" value="1"/>
</dbReference>
<accession>A0A178XH46</accession>
<dbReference type="InterPro" id="IPR036097">
    <property type="entry name" value="HisK_dim/P_sf"/>
</dbReference>
<dbReference type="Pfam" id="PF08448">
    <property type="entry name" value="PAS_4"/>
    <property type="match status" value="1"/>
</dbReference>
<dbReference type="SMART" id="SM00387">
    <property type="entry name" value="HATPase_c"/>
    <property type="match status" value="1"/>
</dbReference>
<dbReference type="InterPro" id="IPR001789">
    <property type="entry name" value="Sig_transdc_resp-reg_receiver"/>
</dbReference>
<evidence type="ECO:0000256" key="2">
    <source>
        <dbReference type="ARBA" id="ARBA00012438"/>
    </source>
</evidence>
<dbReference type="CDD" id="cd00130">
    <property type="entry name" value="PAS"/>
    <property type="match status" value="2"/>
</dbReference>
<dbReference type="GO" id="GO:0006355">
    <property type="term" value="P:regulation of DNA-templated transcription"/>
    <property type="evidence" value="ECO:0007669"/>
    <property type="project" value="InterPro"/>
</dbReference>
<dbReference type="SMART" id="SM00091">
    <property type="entry name" value="PAS"/>
    <property type="match status" value="2"/>
</dbReference>
<dbReference type="SUPFAM" id="SSF55785">
    <property type="entry name" value="PYP-like sensor domain (PAS domain)"/>
    <property type="match status" value="2"/>
</dbReference>
<organism evidence="14 15">
    <name type="scientific">Sinorhizobium glycinis</name>
    <dbReference type="NCBI Taxonomy" id="1472378"/>
    <lineage>
        <taxon>Bacteria</taxon>
        <taxon>Pseudomonadati</taxon>
        <taxon>Pseudomonadota</taxon>
        <taxon>Alphaproteobacteria</taxon>
        <taxon>Hyphomicrobiales</taxon>
        <taxon>Rhizobiaceae</taxon>
        <taxon>Sinorhizobium/Ensifer group</taxon>
        <taxon>Sinorhizobium</taxon>
    </lineage>
</organism>
<dbReference type="RefSeq" id="WP_082910394.1">
    <property type="nucleotide sequence ID" value="NZ_LPUX01000068.1"/>
</dbReference>
<dbReference type="InterPro" id="IPR005467">
    <property type="entry name" value="His_kinase_dom"/>
</dbReference>
<dbReference type="PROSITE" id="PS50109">
    <property type="entry name" value="HIS_KIN"/>
    <property type="match status" value="1"/>
</dbReference>
<proteinExistence type="predicted"/>
<dbReference type="InterPro" id="IPR011006">
    <property type="entry name" value="CheY-like_superfamily"/>
</dbReference>
<feature type="domain" description="PAC" evidence="13">
    <location>
        <begin position="98"/>
        <end position="150"/>
    </location>
</feature>
<dbReference type="InterPro" id="IPR013656">
    <property type="entry name" value="PAS_4"/>
</dbReference>
<dbReference type="Gene3D" id="1.10.287.130">
    <property type="match status" value="1"/>
</dbReference>
<keyword evidence="3 9" id="KW-0597">Phosphoprotein</keyword>
<reference evidence="14 15" key="1">
    <citation type="journal article" date="2016" name="Int. J. Syst. Evol. Microbiol.">
        <title>Ensifer glycinis sp. nov., an novel rhizobial species associated with Glycine spp.</title>
        <authorList>
            <person name="Yan H."/>
            <person name="Yan J."/>
            <person name="Sui X.H."/>
            <person name="Wang E.T."/>
            <person name="Chen W.X."/>
            <person name="Zhang X.X."/>
            <person name="Chen W.F."/>
        </authorList>
    </citation>
    <scope>NUCLEOTIDE SEQUENCE [LARGE SCALE GENOMIC DNA]</scope>
    <source>
        <strain evidence="14 15">CCBAU 23380</strain>
    </source>
</reference>
<dbReference type="SMART" id="SM00388">
    <property type="entry name" value="HisKA"/>
    <property type="match status" value="1"/>
</dbReference>
<dbReference type="Pfam" id="PF02518">
    <property type="entry name" value="HATPase_c"/>
    <property type="match status" value="1"/>
</dbReference>
<dbReference type="CDD" id="cd00082">
    <property type="entry name" value="HisKA"/>
    <property type="match status" value="1"/>
</dbReference>
<keyword evidence="8" id="KW-0902">Two-component regulatory system</keyword>
<keyword evidence="7" id="KW-0067">ATP-binding</keyword>
<evidence type="ECO:0000256" key="1">
    <source>
        <dbReference type="ARBA" id="ARBA00000085"/>
    </source>
</evidence>
<keyword evidence="4" id="KW-0808">Transferase</keyword>
<dbReference type="InterPro" id="IPR000014">
    <property type="entry name" value="PAS"/>
</dbReference>
<sequence>MNPPIDMRELVRPVGSEPDPTLPVTDRRLLKALFDTVPDRAVFIDCDLCYRYVNPEFVAFIGRPEEEIIGESVGQLLGEEVLQAYLPILERLKSGGSFNWEGWVDFGRRGRFYAQESITPYRIDGGPILGYIAVARDMTQLKLREQELAEQVVQQQAAQAYHAAVVASALDCIVVIDEEGLVTDFNPAAEAVFGYARDQAIGRCIAELIIPEQYRRAHTEGLASYIRTGNSRVLGRRIELAAIRADGSEIPIELAITEVSLLGKRLFAAHIRDLTESRQARAEIERQREALHQKEKLAALGSLLAGVAHELNNPLSIVLGQAMMLKDKLGGGTVGPEQVADLAQRSGKIEAAANRCARIVRSFLAMARQRKVERRPTALSRVVSEALELLSYSLRSSGIVVETDVRVDLPHVLVDSDQLHQVLVNLIVNANQALEERPAAERKVRISARHDTMAGTLRLDICDNGPGVPHAIRSRIFDPFYTTKSQGAGTGIGLAVSRGLMEANGGTIEVGDSGFASGARFTITLPVGDEEQGAAPQPGGPTEASAAVDVREPVLIVDDEEEIAALLCDLAGDLGYATISAKSGEDAKTKITAQAGRITAILCDIRMPDGDGPSLYDWLTINHPRLADRICFVTGDTLGPAAGRFLARSGCPVIEKPFSPEDIRRVLASLPR</sequence>
<dbReference type="SUPFAM" id="SSF55874">
    <property type="entry name" value="ATPase domain of HSP90 chaperone/DNA topoisomerase II/histidine kinase"/>
    <property type="match status" value="1"/>
</dbReference>
<protein>
    <recommendedName>
        <fullName evidence="2">histidine kinase</fullName>
        <ecNumber evidence="2">2.7.13.3</ecNumber>
    </recommendedName>
</protein>
<dbReference type="SUPFAM" id="SSF52172">
    <property type="entry name" value="CheY-like"/>
    <property type="match status" value="1"/>
</dbReference>
<dbReference type="PANTHER" id="PTHR43065">
    <property type="entry name" value="SENSOR HISTIDINE KINASE"/>
    <property type="match status" value="1"/>
</dbReference>
<dbReference type="InterPro" id="IPR003661">
    <property type="entry name" value="HisK_dim/P_dom"/>
</dbReference>
<feature type="domain" description="Histidine kinase" evidence="10">
    <location>
        <begin position="306"/>
        <end position="529"/>
    </location>
</feature>
<dbReference type="GO" id="GO:0005524">
    <property type="term" value="F:ATP binding"/>
    <property type="evidence" value="ECO:0007669"/>
    <property type="project" value="UniProtKB-KW"/>
</dbReference>
<evidence type="ECO:0000259" key="11">
    <source>
        <dbReference type="PROSITE" id="PS50110"/>
    </source>
</evidence>
<dbReference type="InterPro" id="IPR000700">
    <property type="entry name" value="PAS-assoc_C"/>
</dbReference>
<dbReference type="InterPro" id="IPR035965">
    <property type="entry name" value="PAS-like_dom_sf"/>
</dbReference>
<evidence type="ECO:0000256" key="7">
    <source>
        <dbReference type="ARBA" id="ARBA00022840"/>
    </source>
</evidence>
<dbReference type="InterPro" id="IPR036890">
    <property type="entry name" value="HATPase_C_sf"/>
</dbReference>
<dbReference type="GO" id="GO:0000155">
    <property type="term" value="F:phosphorelay sensor kinase activity"/>
    <property type="evidence" value="ECO:0007669"/>
    <property type="project" value="InterPro"/>
</dbReference>
<dbReference type="OrthoDB" id="9808408at2"/>
<keyword evidence="15" id="KW-1185">Reference proteome</keyword>
<evidence type="ECO:0000313" key="15">
    <source>
        <dbReference type="Proteomes" id="UP000094025"/>
    </source>
</evidence>
<feature type="domain" description="Response regulatory" evidence="11">
    <location>
        <begin position="553"/>
        <end position="671"/>
    </location>
</feature>
<dbReference type="PROSITE" id="PS50110">
    <property type="entry name" value="RESPONSE_REGULATORY"/>
    <property type="match status" value="1"/>
</dbReference>
<evidence type="ECO:0000256" key="5">
    <source>
        <dbReference type="ARBA" id="ARBA00022741"/>
    </source>
</evidence>
<dbReference type="Pfam" id="PF00512">
    <property type="entry name" value="HisKA"/>
    <property type="match status" value="1"/>
</dbReference>
<dbReference type="PROSITE" id="PS50112">
    <property type="entry name" value="PAS"/>
    <property type="match status" value="2"/>
</dbReference>
<evidence type="ECO:0000259" key="13">
    <source>
        <dbReference type="PROSITE" id="PS50113"/>
    </source>
</evidence>
<evidence type="ECO:0000256" key="3">
    <source>
        <dbReference type="ARBA" id="ARBA00022553"/>
    </source>
</evidence>
<dbReference type="InterPro" id="IPR003594">
    <property type="entry name" value="HATPase_dom"/>
</dbReference>
<evidence type="ECO:0000256" key="9">
    <source>
        <dbReference type="PROSITE-ProRule" id="PRU00169"/>
    </source>
</evidence>
<dbReference type="InterPro" id="IPR004358">
    <property type="entry name" value="Sig_transdc_His_kin-like_C"/>
</dbReference>
<dbReference type="PROSITE" id="PS50113">
    <property type="entry name" value="PAC"/>
    <property type="match status" value="1"/>
</dbReference>
<dbReference type="Gene3D" id="3.30.450.20">
    <property type="entry name" value="PAS domain"/>
    <property type="match status" value="2"/>
</dbReference>
<name>A0A178XH46_9HYPH</name>
<dbReference type="InterPro" id="IPR013767">
    <property type="entry name" value="PAS_fold"/>
</dbReference>
<dbReference type="SMART" id="SM00448">
    <property type="entry name" value="REC"/>
    <property type="match status" value="1"/>
</dbReference>
<dbReference type="SUPFAM" id="SSF47384">
    <property type="entry name" value="Homodimeric domain of signal transducing histidine kinase"/>
    <property type="match status" value="1"/>
</dbReference>
<evidence type="ECO:0000256" key="8">
    <source>
        <dbReference type="ARBA" id="ARBA00023012"/>
    </source>
</evidence>
<dbReference type="EC" id="2.7.13.3" evidence="2"/>
<gene>
    <name evidence="14" type="ORF">AU381_24790</name>
</gene>
<dbReference type="Pfam" id="PF00072">
    <property type="entry name" value="Response_reg"/>
    <property type="match status" value="1"/>
</dbReference>
<evidence type="ECO:0000259" key="12">
    <source>
        <dbReference type="PROSITE" id="PS50112"/>
    </source>
</evidence>
<evidence type="ECO:0000256" key="4">
    <source>
        <dbReference type="ARBA" id="ARBA00022679"/>
    </source>
</evidence>
<dbReference type="Pfam" id="PF00989">
    <property type="entry name" value="PAS"/>
    <property type="match status" value="1"/>
</dbReference>
<feature type="modified residue" description="4-aspartylphosphate" evidence="9">
    <location>
        <position position="604"/>
    </location>
</feature>
<dbReference type="NCBIfam" id="TIGR00229">
    <property type="entry name" value="sensory_box"/>
    <property type="match status" value="2"/>
</dbReference>
<feature type="domain" description="PAS" evidence="12">
    <location>
        <begin position="158"/>
        <end position="229"/>
    </location>
</feature>
<dbReference type="PANTHER" id="PTHR43065:SF10">
    <property type="entry name" value="PEROXIDE STRESS-ACTIVATED HISTIDINE KINASE MAK3"/>
    <property type="match status" value="1"/>
</dbReference>
<evidence type="ECO:0000259" key="10">
    <source>
        <dbReference type="PROSITE" id="PS50109"/>
    </source>
</evidence>
<dbReference type="PRINTS" id="PR00344">
    <property type="entry name" value="BCTRLSENSOR"/>
</dbReference>
<evidence type="ECO:0000256" key="6">
    <source>
        <dbReference type="ARBA" id="ARBA00022777"/>
    </source>
</evidence>
<comment type="caution">
    <text evidence="14">The sequence shown here is derived from an EMBL/GenBank/DDBJ whole genome shotgun (WGS) entry which is preliminary data.</text>
</comment>
<keyword evidence="6 14" id="KW-0418">Kinase</keyword>
<feature type="domain" description="PAS" evidence="12">
    <location>
        <begin position="26"/>
        <end position="96"/>
    </location>
</feature>
<dbReference type="EMBL" id="LPUX01000068">
    <property type="protein sequence ID" value="OAP34546.1"/>
    <property type="molecule type" value="Genomic_DNA"/>
</dbReference>
<dbReference type="STRING" id="1472378.AU381_24790"/>
<dbReference type="Gene3D" id="3.30.565.10">
    <property type="entry name" value="Histidine kinase-like ATPase, C-terminal domain"/>
    <property type="match status" value="1"/>
</dbReference>
<dbReference type="Gene3D" id="3.40.50.2300">
    <property type="match status" value="1"/>
</dbReference>
<evidence type="ECO:0000313" key="14">
    <source>
        <dbReference type="EMBL" id="OAP34546.1"/>
    </source>
</evidence>
<dbReference type="Proteomes" id="UP000094025">
    <property type="component" value="Unassembled WGS sequence"/>
</dbReference>
<keyword evidence="5" id="KW-0547">Nucleotide-binding</keyword>
<dbReference type="AlphaFoldDB" id="A0A178XH46"/>